<dbReference type="GO" id="GO:0003700">
    <property type="term" value="F:DNA-binding transcription factor activity"/>
    <property type="evidence" value="ECO:0007669"/>
    <property type="project" value="UniProtKB-UniRule"/>
</dbReference>
<dbReference type="PANTHER" id="PTHR34719:SF2">
    <property type="entry name" value="NICKEL-RESPONSIVE REGULATOR"/>
    <property type="match status" value="1"/>
</dbReference>
<dbReference type="Pfam" id="PF08753">
    <property type="entry name" value="NikR_C"/>
    <property type="match status" value="1"/>
</dbReference>
<dbReference type="NCBIfam" id="NF002815">
    <property type="entry name" value="PRK02967.1"/>
    <property type="match status" value="1"/>
</dbReference>
<dbReference type="GO" id="GO:0016151">
    <property type="term" value="F:nickel cation binding"/>
    <property type="evidence" value="ECO:0007669"/>
    <property type="project" value="UniProtKB-UniRule"/>
</dbReference>
<dbReference type="InterPro" id="IPR002145">
    <property type="entry name" value="CopG"/>
</dbReference>
<sequence length="133" mass="15170">MAIKRFGVSLEENLLESLDKYVDENGFANRSQAIRFLIEKNVAERKWQCNHIVAGTIIIMYDQEKKAIASKIVGIEQDYQDVILSSSQYYINQHFCLHIETVMGTAHRLTELADKLTAIKGIKHGKLVMSRAD</sequence>
<dbReference type="RefSeq" id="WP_007652978.1">
    <property type="nucleotide sequence ID" value="NZ_KQ033913.1"/>
</dbReference>
<dbReference type="STRING" id="927665.HMPREF1535_03135"/>
<evidence type="ECO:0000256" key="4">
    <source>
        <dbReference type="ARBA" id="ARBA00022723"/>
    </source>
</evidence>
<dbReference type="HOGENOM" id="CLU_113319_1_1_10"/>
<proteinExistence type="inferred from homology"/>
<dbReference type="InterPro" id="IPR045865">
    <property type="entry name" value="ACT-like_dom_sf"/>
</dbReference>
<feature type="domain" description="Ribbon-helix-helix protein CopG" evidence="9">
    <location>
        <begin position="4"/>
        <end position="42"/>
    </location>
</feature>
<dbReference type="InterPro" id="IPR027271">
    <property type="entry name" value="Acetolactate_synth/TF_NikR_C"/>
</dbReference>
<dbReference type="InterPro" id="IPR010985">
    <property type="entry name" value="Ribbon_hlx_hlx"/>
</dbReference>
<keyword evidence="7 8" id="KW-0804">Transcription</keyword>
<dbReference type="InterPro" id="IPR050192">
    <property type="entry name" value="CopG/NikR_regulator"/>
</dbReference>
<gene>
    <name evidence="11" type="ORF">HMPREF1535_03135</name>
</gene>
<organism evidence="11 12">
    <name type="scientific">Parabacteroides goldsteinii DSM 19448 = WAL 12034</name>
    <dbReference type="NCBI Taxonomy" id="927665"/>
    <lineage>
        <taxon>Bacteria</taxon>
        <taxon>Pseudomonadati</taxon>
        <taxon>Bacteroidota</taxon>
        <taxon>Bacteroidia</taxon>
        <taxon>Bacteroidales</taxon>
        <taxon>Tannerellaceae</taxon>
        <taxon>Parabacteroides</taxon>
    </lineage>
</organism>
<dbReference type="GeneID" id="69979659"/>
<dbReference type="InterPro" id="IPR022988">
    <property type="entry name" value="Ni_resp_reg_NikR"/>
</dbReference>
<comment type="caution">
    <text evidence="11">The sequence shown here is derived from an EMBL/GenBank/DDBJ whole genome shotgun (WGS) entry which is preliminary data.</text>
</comment>
<dbReference type="Gene3D" id="1.10.1220.10">
    <property type="entry name" value="Met repressor-like"/>
    <property type="match status" value="1"/>
</dbReference>
<evidence type="ECO:0000259" key="9">
    <source>
        <dbReference type="Pfam" id="PF01402"/>
    </source>
</evidence>
<dbReference type="Gene3D" id="3.30.70.1150">
    <property type="entry name" value="ACT-like. Chain A, domain 2"/>
    <property type="match status" value="1"/>
</dbReference>
<dbReference type="NCBIfam" id="NF003381">
    <property type="entry name" value="PRK04460.1"/>
    <property type="match status" value="1"/>
</dbReference>
<keyword evidence="6 8" id="KW-0238">DNA-binding</keyword>
<dbReference type="EMBL" id="AQHV01000014">
    <property type="protein sequence ID" value="KKB53593.1"/>
    <property type="molecule type" value="Genomic_DNA"/>
</dbReference>
<keyword evidence="3" id="KW-0533">Nickel</keyword>
<comment type="caution">
    <text evidence="8">Lacks conserved residue(s) required for the propagation of feature annotation.</text>
</comment>
<dbReference type="SUPFAM" id="SSF47598">
    <property type="entry name" value="Ribbon-helix-helix"/>
    <property type="match status" value="1"/>
</dbReference>
<comment type="function">
    <text evidence="8">Transcriptional regulator.</text>
</comment>
<protein>
    <recommendedName>
        <fullName evidence="8">Putative nickel-responsive regulator</fullName>
    </recommendedName>
</protein>
<evidence type="ECO:0000256" key="1">
    <source>
        <dbReference type="ARBA" id="ARBA00001967"/>
    </source>
</evidence>
<comment type="cofactor">
    <cofactor evidence="1">
        <name>Ni(2+)</name>
        <dbReference type="ChEBI" id="CHEBI:49786"/>
    </cofactor>
</comment>
<dbReference type="AlphaFoldDB" id="A0A0F5J781"/>
<evidence type="ECO:0000313" key="12">
    <source>
        <dbReference type="Proteomes" id="UP000033047"/>
    </source>
</evidence>
<feature type="domain" description="Transcription factor NikR nickel binding C-terminal" evidence="10">
    <location>
        <begin position="54"/>
        <end position="129"/>
    </location>
</feature>
<name>A0A0F5J781_9BACT</name>
<evidence type="ECO:0000256" key="8">
    <source>
        <dbReference type="HAMAP-Rule" id="MF_00476"/>
    </source>
</evidence>
<dbReference type="HAMAP" id="MF_00476">
    <property type="entry name" value="NikR"/>
    <property type="match status" value="1"/>
</dbReference>
<dbReference type="PANTHER" id="PTHR34719">
    <property type="entry name" value="NICKEL-RESPONSIVE REGULATOR"/>
    <property type="match status" value="1"/>
</dbReference>
<keyword evidence="5 8" id="KW-0805">Transcription regulation</keyword>
<evidence type="ECO:0000313" key="11">
    <source>
        <dbReference type="EMBL" id="KKB53593.1"/>
    </source>
</evidence>
<keyword evidence="4" id="KW-0479">Metal-binding</keyword>
<dbReference type="InterPro" id="IPR014864">
    <property type="entry name" value="TF_NikR_Ni-bd_C"/>
</dbReference>
<dbReference type="InterPro" id="IPR013321">
    <property type="entry name" value="Arc_rbn_hlx_hlx"/>
</dbReference>
<dbReference type="GO" id="GO:0010045">
    <property type="term" value="P:response to nickel cation"/>
    <property type="evidence" value="ECO:0007669"/>
    <property type="project" value="InterPro"/>
</dbReference>
<accession>A0A0F5J781</accession>
<dbReference type="Proteomes" id="UP000033047">
    <property type="component" value="Unassembled WGS sequence"/>
</dbReference>
<evidence type="ECO:0000256" key="2">
    <source>
        <dbReference type="ARBA" id="ARBA00008478"/>
    </source>
</evidence>
<dbReference type="CDD" id="cd22231">
    <property type="entry name" value="RHH_NikR_HicB-like"/>
    <property type="match status" value="1"/>
</dbReference>
<evidence type="ECO:0000256" key="6">
    <source>
        <dbReference type="ARBA" id="ARBA00023125"/>
    </source>
</evidence>
<dbReference type="Pfam" id="PF01402">
    <property type="entry name" value="RHH_1"/>
    <property type="match status" value="1"/>
</dbReference>
<evidence type="ECO:0000256" key="7">
    <source>
        <dbReference type="ARBA" id="ARBA00023163"/>
    </source>
</evidence>
<evidence type="ECO:0000256" key="3">
    <source>
        <dbReference type="ARBA" id="ARBA00022596"/>
    </source>
</evidence>
<reference evidence="11 12" key="1">
    <citation type="submission" date="2013-04" db="EMBL/GenBank/DDBJ databases">
        <title>The Genome Sequence of Parabacteroides goldsteinii DSM 19448.</title>
        <authorList>
            <consortium name="The Broad Institute Genomics Platform"/>
            <person name="Earl A."/>
            <person name="Ward D."/>
            <person name="Feldgarden M."/>
            <person name="Gevers D."/>
            <person name="Martens E."/>
            <person name="Sakamoto M."/>
            <person name="Benno Y."/>
            <person name="Song Y."/>
            <person name="Liu C."/>
            <person name="Lee J."/>
            <person name="Bolanos M."/>
            <person name="Vaisanen M.L."/>
            <person name="Finegold S.M."/>
            <person name="Walker B."/>
            <person name="Young S."/>
            <person name="Zeng Q."/>
            <person name="Gargeya S."/>
            <person name="Fitzgerald M."/>
            <person name="Haas B."/>
            <person name="Abouelleil A."/>
            <person name="Allen A.W."/>
            <person name="Alvarado L."/>
            <person name="Arachchi H.M."/>
            <person name="Berlin A.M."/>
            <person name="Chapman S.B."/>
            <person name="Gainer-Dewar J."/>
            <person name="Goldberg J."/>
            <person name="Griggs A."/>
            <person name="Gujja S."/>
            <person name="Hansen M."/>
            <person name="Howarth C."/>
            <person name="Imamovic A."/>
            <person name="Ireland A."/>
            <person name="Larimer J."/>
            <person name="McCowan C."/>
            <person name="Murphy C."/>
            <person name="Pearson M."/>
            <person name="Poon T.W."/>
            <person name="Priest M."/>
            <person name="Roberts A."/>
            <person name="Saif S."/>
            <person name="Shea T."/>
            <person name="Sisk P."/>
            <person name="Sykes S."/>
            <person name="Wortman J."/>
            <person name="Nusbaum C."/>
            <person name="Birren B."/>
        </authorList>
    </citation>
    <scope>NUCLEOTIDE SEQUENCE [LARGE SCALE GENOMIC DNA]</scope>
    <source>
        <strain evidence="11 12">DSM 19448</strain>
    </source>
</reference>
<dbReference type="GO" id="GO:0003677">
    <property type="term" value="F:DNA binding"/>
    <property type="evidence" value="ECO:0007669"/>
    <property type="project" value="UniProtKB-KW"/>
</dbReference>
<dbReference type="SUPFAM" id="SSF55021">
    <property type="entry name" value="ACT-like"/>
    <property type="match status" value="1"/>
</dbReference>
<evidence type="ECO:0000256" key="5">
    <source>
        <dbReference type="ARBA" id="ARBA00023015"/>
    </source>
</evidence>
<dbReference type="PATRIC" id="fig|927665.4.peg.3223"/>
<comment type="similarity">
    <text evidence="2 8">Belongs to the transcriptional regulatory CopG/NikR family.</text>
</comment>
<evidence type="ECO:0000259" key="10">
    <source>
        <dbReference type="Pfam" id="PF08753"/>
    </source>
</evidence>